<gene>
    <name evidence="2" type="ORF">IQ19_04398</name>
</gene>
<sequence>MKSNIGELIEERGYMKKYIAKQLEITPNQLSNWISGKSHPTMEKAFKLADLLNVKVDDLYDRTEQE</sequence>
<dbReference type="InterPro" id="IPR010982">
    <property type="entry name" value="Lambda_DNA-bd_dom_sf"/>
</dbReference>
<dbReference type="Pfam" id="PF01381">
    <property type="entry name" value="HTH_3"/>
    <property type="match status" value="1"/>
</dbReference>
<dbReference type="SMART" id="SM00530">
    <property type="entry name" value="HTH_XRE"/>
    <property type="match status" value="1"/>
</dbReference>
<dbReference type="GeneID" id="65405492"/>
<keyword evidence="2" id="KW-0238">DNA-binding</keyword>
<proteinExistence type="predicted"/>
<dbReference type="RefSeq" id="WP_144544883.1">
    <property type="nucleotide sequence ID" value="NZ_CBCSDC010000020.1"/>
</dbReference>
<dbReference type="CDD" id="cd00093">
    <property type="entry name" value="HTH_XRE"/>
    <property type="match status" value="1"/>
</dbReference>
<dbReference type="OrthoDB" id="2642285at2"/>
<comment type="caution">
    <text evidence="2">The sequence shown here is derived from an EMBL/GenBank/DDBJ whole genome shotgun (WGS) entry which is preliminary data.</text>
</comment>
<dbReference type="GO" id="GO:0003677">
    <property type="term" value="F:DNA binding"/>
    <property type="evidence" value="ECO:0007669"/>
    <property type="project" value="UniProtKB-KW"/>
</dbReference>
<evidence type="ECO:0000259" key="1">
    <source>
        <dbReference type="PROSITE" id="PS50943"/>
    </source>
</evidence>
<dbReference type="Proteomes" id="UP000318667">
    <property type="component" value="Unassembled WGS sequence"/>
</dbReference>
<accession>A0A562JCU4</accession>
<dbReference type="AlphaFoldDB" id="A0A562JCU4"/>
<dbReference type="EMBL" id="VLKI01000018">
    <property type="protein sequence ID" value="TWH80981.1"/>
    <property type="molecule type" value="Genomic_DNA"/>
</dbReference>
<keyword evidence="3" id="KW-1185">Reference proteome</keyword>
<evidence type="ECO:0000313" key="3">
    <source>
        <dbReference type="Proteomes" id="UP000318667"/>
    </source>
</evidence>
<dbReference type="Gene3D" id="1.10.260.40">
    <property type="entry name" value="lambda repressor-like DNA-binding domains"/>
    <property type="match status" value="1"/>
</dbReference>
<feature type="domain" description="HTH cro/C1-type" evidence="1">
    <location>
        <begin position="5"/>
        <end position="59"/>
    </location>
</feature>
<name>A0A562JCU4_9BACI</name>
<reference evidence="2 3" key="1">
    <citation type="journal article" date="2015" name="Stand. Genomic Sci.">
        <title>Genomic Encyclopedia of Bacterial and Archaeal Type Strains, Phase III: the genomes of soil and plant-associated and newly described type strains.</title>
        <authorList>
            <person name="Whitman W.B."/>
            <person name="Woyke T."/>
            <person name="Klenk H.P."/>
            <person name="Zhou Y."/>
            <person name="Lilburn T.G."/>
            <person name="Beck B.J."/>
            <person name="De Vos P."/>
            <person name="Vandamme P."/>
            <person name="Eisen J.A."/>
            <person name="Garrity G."/>
            <person name="Hugenholtz P."/>
            <person name="Kyrpides N.C."/>
        </authorList>
    </citation>
    <scope>NUCLEOTIDE SEQUENCE [LARGE SCALE GENOMIC DNA]</scope>
    <source>
        <strain evidence="2 3">CGMCC 1.10115</strain>
    </source>
</reference>
<evidence type="ECO:0000313" key="2">
    <source>
        <dbReference type="EMBL" id="TWH80981.1"/>
    </source>
</evidence>
<dbReference type="SUPFAM" id="SSF47413">
    <property type="entry name" value="lambda repressor-like DNA-binding domains"/>
    <property type="match status" value="1"/>
</dbReference>
<organism evidence="2 3">
    <name type="scientific">Cytobacillus oceanisediminis</name>
    <dbReference type="NCBI Taxonomy" id="665099"/>
    <lineage>
        <taxon>Bacteria</taxon>
        <taxon>Bacillati</taxon>
        <taxon>Bacillota</taxon>
        <taxon>Bacilli</taxon>
        <taxon>Bacillales</taxon>
        <taxon>Bacillaceae</taxon>
        <taxon>Cytobacillus</taxon>
    </lineage>
</organism>
<dbReference type="PROSITE" id="PS50943">
    <property type="entry name" value="HTH_CROC1"/>
    <property type="match status" value="1"/>
</dbReference>
<protein>
    <submittedName>
        <fullName evidence="2">DNA-binding XRE family transcriptional regulator</fullName>
    </submittedName>
</protein>
<dbReference type="InterPro" id="IPR001387">
    <property type="entry name" value="Cro/C1-type_HTH"/>
</dbReference>